<keyword evidence="2" id="KW-0472">Membrane</keyword>
<dbReference type="Proteomes" id="UP000053766">
    <property type="component" value="Unassembled WGS sequence"/>
</dbReference>
<evidence type="ECO:0000256" key="1">
    <source>
        <dbReference type="SAM" id="MobiDB-lite"/>
    </source>
</evidence>
<keyword evidence="2" id="KW-1133">Transmembrane helix</keyword>
<dbReference type="AlphaFoldDB" id="A0A0D8XUG2"/>
<sequence>MYYNVQYGLLTIIDQFMTILHYSCIFLACQAFVSCNSNTKVRKTAGSTSTTGKVSRSPKLPPMEDMMQEDTFDSHVPKFEEAQRAKEIKNMDVKASNKGEYKTWNKLMVGVDDFEKPIPKTPS</sequence>
<gene>
    <name evidence="3" type="ORF">DICVIV_05734</name>
</gene>
<feature type="transmembrane region" description="Helical" evidence="2">
    <location>
        <begin position="12"/>
        <end position="33"/>
    </location>
</feature>
<accession>A0A0D8XUG2</accession>
<keyword evidence="2" id="KW-0812">Transmembrane</keyword>
<evidence type="ECO:0000256" key="2">
    <source>
        <dbReference type="SAM" id="Phobius"/>
    </source>
</evidence>
<feature type="region of interest" description="Disordered" evidence="1">
    <location>
        <begin position="42"/>
        <end position="65"/>
    </location>
</feature>
<reference evidence="4" key="2">
    <citation type="journal article" date="2016" name="Sci. Rep.">
        <title>Dictyocaulus viviparus genome, variome and transcriptome elucidate lungworm biology and support future intervention.</title>
        <authorList>
            <person name="McNulty S.N."/>
            <person name="Strube C."/>
            <person name="Rosa B.A."/>
            <person name="Martin J.C."/>
            <person name="Tyagi R."/>
            <person name="Choi Y.J."/>
            <person name="Wang Q."/>
            <person name="Hallsworth Pepin K."/>
            <person name="Zhang X."/>
            <person name="Ozersky P."/>
            <person name="Wilson R.K."/>
            <person name="Sternberg P.W."/>
            <person name="Gasser R.B."/>
            <person name="Mitreva M."/>
        </authorList>
    </citation>
    <scope>NUCLEOTIDE SEQUENCE [LARGE SCALE GENOMIC DNA]</scope>
    <source>
        <strain evidence="4">HannoverDv2000</strain>
    </source>
</reference>
<evidence type="ECO:0000313" key="3">
    <source>
        <dbReference type="EMBL" id="KJH48165.1"/>
    </source>
</evidence>
<keyword evidence="4" id="KW-1185">Reference proteome</keyword>
<dbReference type="EMBL" id="KN716277">
    <property type="protein sequence ID" value="KJH48165.1"/>
    <property type="molecule type" value="Genomic_DNA"/>
</dbReference>
<organism evidence="3 4">
    <name type="scientific">Dictyocaulus viviparus</name>
    <name type="common">Bovine lungworm</name>
    <dbReference type="NCBI Taxonomy" id="29172"/>
    <lineage>
        <taxon>Eukaryota</taxon>
        <taxon>Metazoa</taxon>
        <taxon>Ecdysozoa</taxon>
        <taxon>Nematoda</taxon>
        <taxon>Chromadorea</taxon>
        <taxon>Rhabditida</taxon>
        <taxon>Rhabditina</taxon>
        <taxon>Rhabditomorpha</taxon>
        <taxon>Strongyloidea</taxon>
        <taxon>Metastrongylidae</taxon>
        <taxon>Dictyocaulus</taxon>
    </lineage>
</organism>
<protein>
    <submittedName>
        <fullName evidence="3">Uncharacterized protein</fullName>
    </submittedName>
</protein>
<evidence type="ECO:0000313" key="4">
    <source>
        <dbReference type="Proteomes" id="UP000053766"/>
    </source>
</evidence>
<name>A0A0D8XUG2_DICVI</name>
<reference evidence="3 4" key="1">
    <citation type="submission" date="2013-11" db="EMBL/GenBank/DDBJ databases">
        <title>Draft genome of the bovine lungworm Dictyocaulus viviparus.</title>
        <authorList>
            <person name="Mitreva M."/>
        </authorList>
    </citation>
    <scope>NUCLEOTIDE SEQUENCE [LARGE SCALE GENOMIC DNA]</scope>
    <source>
        <strain evidence="3 4">HannoverDv2000</strain>
    </source>
</reference>
<dbReference type="OrthoDB" id="5871762at2759"/>
<proteinExistence type="predicted"/>
<feature type="compositionally biased region" description="Polar residues" evidence="1">
    <location>
        <begin position="42"/>
        <end position="54"/>
    </location>
</feature>